<dbReference type="EMBL" id="CM056781">
    <property type="protein sequence ID" value="KAJ8734647.1"/>
    <property type="molecule type" value="Genomic_DNA"/>
</dbReference>
<accession>A0ACC2R6G1</accession>
<evidence type="ECO:0000313" key="1">
    <source>
        <dbReference type="EMBL" id="KAJ8734647.1"/>
    </source>
</evidence>
<comment type="caution">
    <text evidence="1">The sequence shown here is derived from an EMBL/GenBank/DDBJ whole genome shotgun (WGS) entry which is preliminary data.</text>
</comment>
<protein>
    <submittedName>
        <fullName evidence="1">Uncharacterized protein</fullName>
    </submittedName>
</protein>
<reference evidence="1" key="1">
    <citation type="submission" date="2023-03" db="EMBL/GenBank/DDBJ databases">
        <title>Chromosome-level genomes of two armyworms, Mythimna separata and Mythimna loreyi, provide insights into the biosynthesis and reception of sex pheromones.</title>
        <authorList>
            <person name="Zhao H."/>
        </authorList>
    </citation>
    <scope>NUCLEOTIDE SEQUENCE</scope>
    <source>
        <strain evidence="1">BeijingLab</strain>
    </source>
</reference>
<gene>
    <name evidence="1" type="ORF">PYW08_013897</name>
</gene>
<name>A0ACC2R6G1_9NEOP</name>
<proteinExistence type="predicted"/>
<dbReference type="Proteomes" id="UP001231649">
    <property type="component" value="Chromosome 5"/>
</dbReference>
<sequence length="399" mass="45403">MFSYLSEYRIIFFSYWIQTALSMALLNKNPLYFVGNEAENDVSDYIVSKGYVPHEKDLPKSTILKNIDGDVTYLLSKLSDDELIKLLREQPNKIEYNLKDIVKIATESKDGKKYKAVADLPSKPFSAFNDNFENHKKNKRFQKVSDKPSEAFFRLENKEVDPYSANSVGDPQYAAIQKLNNLMYSRPSEVDVDNKNDDEDEKKELLFDVLVAQLKTLCCKRSKPTKKKDKNTFKLKALLNDIMPQQIVPKSYTPEPTFSQTMPNEHMFLIINDEIKSNASDDGLISVDPESLGPNSSVMFLGPIATPLSEAQLRIVMTRITNELSKPEYVPLLQQIADGTLSDDNVRLVNSLVSGPQTRRYIKPHRCNHQSKLARIHDGGPKWLICTGYLNLNSASLYD</sequence>
<evidence type="ECO:0000313" key="2">
    <source>
        <dbReference type="Proteomes" id="UP001231649"/>
    </source>
</evidence>
<organism evidence="1 2">
    <name type="scientific">Mythimna loreyi</name>
    <dbReference type="NCBI Taxonomy" id="667449"/>
    <lineage>
        <taxon>Eukaryota</taxon>
        <taxon>Metazoa</taxon>
        <taxon>Ecdysozoa</taxon>
        <taxon>Arthropoda</taxon>
        <taxon>Hexapoda</taxon>
        <taxon>Insecta</taxon>
        <taxon>Pterygota</taxon>
        <taxon>Neoptera</taxon>
        <taxon>Endopterygota</taxon>
        <taxon>Lepidoptera</taxon>
        <taxon>Glossata</taxon>
        <taxon>Ditrysia</taxon>
        <taxon>Noctuoidea</taxon>
        <taxon>Noctuidae</taxon>
        <taxon>Noctuinae</taxon>
        <taxon>Hadenini</taxon>
        <taxon>Mythimna</taxon>
    </lineage>
</organism>
<keyword evidence="2" id="KW-1185">Reference proteome</keyword>